<feature type="region of interest" description="Disordered" evidence="1">
    <location>
        <begin position="131"/>
        <end position="155"/>
    </location>
</feature>
<dbReference type="EMBL" id="CP102846">
    <property type="protein sequence ID" value="UVF22503.1"/>
    <property type="molecule type" value="Genomic_DNA"/>
</dbReference>
<dbReference type="Proteomes" id="UP001017257">
    <property type="component" value="Plasmid pR24_1"/>
</dbReference>
<dbReference type="RefSeq" id="WP_173948922.1">
    <property type="nucleotide sequence ID" value="NZ_CP102846.1"/>
</dbReference>
<reference evidence="2" key="1">
    <citation type="submission" date="2022-08" db="EMBL/GenBank/DDBJ databases">
        <title>Microvirga terrae sp. nov., isolated from soil.</title>
        <authorList>
            <person name="Kim K.H."/>
            <person name="Seo Y.L."/>
            <person name="Kim J.M."/>
            <person name="Lee J.K."/>
            <person name="Han D.M."/>
            <person name="Jeon C.O."/>
        </authorList>
    </citation>
    <scope>NUCLEOTIDE SEQUENCE</scope>
    <source>
        <strain evidence="2">R24</strain>
        <plasmid evidence="2">pR24_1</plasmid>
    </source>
</reference>
<sequence>MGTFVLEEIGIDERCHSSAQRLILIEVSCLKDLEPCFEIRIANENGRILRVAVSRAVQEPTPVWVRVFRMKACIQTPDKVPGEAIVDPRPIIFTKHETGLASGVFDDVLPVTAGAGEEQGPLGRRAHGLLLSASGGRRDPGSNRGRAGKGMAHQRAPAPLDLLRFG</sequence>
<keyword evidence="2" id="KW-0614">Plasmid</keyword>
<evidence type="ECO:0000256" key="1">
    <source>
        <dbReference type="SAM" id="MobiDB-lite"/>
    </source>
</evidence>
<evidence type="ECO:0000313" key="3">
    <source>
        <dbReference type="Proteomes" id="UP001017257"/>
    </source>
</evidence>
<organism evidence="2 3">
    <name type="scientific">Microvirga terrae</name>
    <dbReference type="NCBI Taxonomy" id="2740529"/>
    <lineage>
        <taxon>Bacteria</taxon>
        <taxon>Pseudomonadati</taxon>
        <taxon>Pseudomonadota</taxon>
        <taxon>Alphaproteobacteria</taxon>
        <taxon>Hyphomicrobiales</taxon>
        <taxon>Methylobacteriaceae</taxon>
        <taxon>Microvirga</taxon>
    </lineage>
</organism>
<accession>A0ABY5RZ13</accession>
<protein>
    <submittedName>
        <fullName evidence="2">Uncharacterized protein</fullName>
    </submittedName>
</protein>
<name>A0ABY5RZ13_9HYPH</name>
<evidence type="ECO:0000313" key="2">
    <source>
        <dbReference type="EMBL" id="UVF22503.1"/>
    </source>
</evidence>
<geneLocation type="plasmid" evidence="2 3">
    <name>pR24_1</name>
</geneLocation>
<keyword evidence="3" id="KW-1185">Reference proteome</keyword>
<gene>
    <name evidence="2" type="ORF">HPT29_025465</name>
</gene>
<proteinExistence type="predicted"/>